<dbReference type="SUPFAM" id="SSF46689">
    <property type="entry name" value="Homeodomain-like"/>
    <property type="match status" value="1"/>
</dbReference>
<evidence type="ECO:0000313" key="8">
    <source>
        <dbReference type="Proteomes" id="UP000199727"/>
    </source>
</evidence>
<comment type="caution">
    <text evidence="7">The sequence shown here is derived from an EMBL/GenBank/DDBJ whole genome shotgun (WGS) entry which is preliminary data.</text>
</comment>
<evidence type="ECO:0000313" key="7">
    <source>
        <dbReference type="EMBL" id="OXG22844.1"/>
    </source>
</evidence>
<evidence type="ECO:0000256" key="4">
    <source>
        <dbReference type="ARBA" id="ARBA00023242"/>
    </source>
</evidence>
<accession>A0A854QG26</accession>
<dbReference type="InterPro" id="IPR009057">
    <property type="entry name" value="Homeodomain-like_sf"/>
</dbReference>
<feature type="domain" description="KN homeodomain" evidence="6">
    <location>
        <begin position="163"/>
        <end position="202"/>
    </location>
</feature>
<dbReference type="Pfam" id="PF05920">
    <property type="entry name" value="Homeobox_KN"/>
    <property type="match status" value="1"/>
</dbReference>
<dbReference type="Proteomes" id="UP000199727">
    <property type="component" value="Unassembled WGS sequence"/>
</dbReference>
<organism evidence="7 8">
    <name type="scientific">Cryptococcus neoformans Tu259-1</name>
    <dbReference type="NCBI Taxonomy" id="1230072"/>
    <lineage>
        <taxon>Eukaryota</taxon>
        <taxon>Fungi</taxon>
        <taxon>Dikarya</taxon>
        <taxon>Basidiomycota</taxon>
        <taxon>Agaricomycotina</taxon>
        <taxon>Tremellomycetes</taxon>
        <taxon>Tremellales</taxon>
        <taxon>Cryptococcaceae</taxon>
        <taxon>Cryptococcus</taxon>
        <taxon>Cryptococcus neoformans species complex</taxon>
    </lineage>
</organism>
<keyword evidence="3" id="KW-0371">Homeobox</keyword>
<evidence type="ECO:0000256" key="3">
    <source>
        <dbReference type="ARBA" id="ARBA00023155"/>
    </source>
</evidence>
<proteinExistence type="inferred from homology"/>
<reference evidence="7 8" key="1">
    <citation type="submission" date="2017-06" db="EMBL/GenBank/DDBJ databases">
        <title>Global population genomics of the pathogenic fungus Cryptococcus neoformans var. grubii.</title>
        <authorList>
            <person name="Cuomo C."/>
            <person name="Litvintseva A."/>
            <person name="Chen Y."/>
            <person name="Young S."/>
            <person name="Zeng Q."/>
            <person name="Chapman S."/>
            <person name="Gujja S."/>
            <person name="Saif S."/>
            <person name="Birren B."/>
        </authorList>
    </citation>
    <scope>NUCLEOTIDE SEQUENCE [LARGE SCALE GENOMIC DNA]</scope>
    <source>
        <strain evidence="7 8">Tu259-1</strain>
    </source>
</reference>
<dbReference type="SMR" id="A0A854QG26"/>
<evidence type="ECO:0000256" key="1">
    <source>
        <dbReference type="ARBA" id="ARBA00005800"/>
    </source>
</evidence>
<name>A0A854QG26_CRYNE</name>
<protein>
    <recommendedName>
        <fullName evidence="6">KN homeodomain domain-containing protein</fullName>
    </recommendedName>
</protein>
<evidence type="ECO:0000256" key="2">
    <source>
        <dbReference type="ARBA" id="ARBA00023125"/>
    </source>
</evidence>
<feature type="region of interest" description="Disordered" evidence="5">
    <location>
        <begin position="355"/>
        <end position="376"/>
    </location>
</feature>
<comment type="similarity">
    <text evidence="1">Belongs to the TALE/M-ATYP homeobox family.</text>
</comment>
<dbReference type="OrthoDB" id="2574029at2759"/>
<gene>
    <name evidence="7" type="ORF">C361_02975</name>
</gene>
<evidence type="ECO:0000259" key="6">
    <source>
        <dbReference type="Pfam" id="PF05920"/>
    </source>
</evidence>
<keyword evidence="2" id="KW-0238">DNA-binding</keyword>
<sequence length="405" mass="44953">MLSTSDSSSQSIQRSLQDDLLDFQETFTQPLGKSEVHDLESVVRKGSNLVTAIKWSSSHDLLDENTASLAYAVARSVKLIGSSALKLEQGWEDAVGEAILRIESLLPDEGQSRKRRQRNHEPRPKRYCRGPSSESCLAWPESTFGNSPKPSESATDHTVVRLWFLDNLAYPYPTAQQKDFLAKTAGIQRSQVDSDLTNYRRRAGWTDIMNMWCGGDRSAMKKLMERVERGKEQRKKILDAVQGCRDYLTMKENNKIGDWVKEITQNSTSKYRFTGFLPDMSAASPCSGIRPSTPRSFSGSSAISSMSSCSEVSEASAIIPIPRKRCYTDDEPISPLKRARNHTVGVSGPYESWSFADLQPMPPSPGAAQENTANDSVAPTTYFISAASRSLPSSAETRTKRRLSC</sequence>
<dbReference type="GO" id="GO:0006355">
    <property type="term" value="P:regulation of DNA-templated transcription"/>
    <property type="evidence" value="ECO:0007669"/>
    <property type="project" value="InterPro"/>
</dbReference>
<dbReference type="AlphaFoldDB" id="A0A854QG26"/>
<feature type="region of interest" description="Disordered" evidence="5">
    <location>
        <begin position="110"/>
        <end position="132"/>
    </location>
</feature>
<dbReference type="InterPro" id="IPR008422">
    <property type="entry name" value="KN_HD"/>
</dbReference>
<dbReference type="EMBL" id="AMKT01000038">
    <property type="protein sequence ID" value="OXG22844.1"/>
    <property type="molecule type" value="Genomic_DNA"/>
</dbReference>
<evidence type="ECO:0000256" key="5">
    <source>
        <dbReference type="SAM" id="MobiDB-lite"/>
    </source>
</evidence>
<keyword evidence="4" id="KW-0539">Nucleus</keyword>
<dbReference type="Gene3D" id="1.10.10.60">
    <property type="entry name" value="Homeodomain-like"/>
    <property type="match status" value="1"/>
</dbReference>
<dbReference type="GO" id="GO:0003677">
    <property type="term" value="F:DNA binding"/>
    <property type="evidence" value="ECO:0007669"/>
    <property type="project" value="UniProtKB-KW"/>
</dbReference>